<name>A0A2N5ZI27_MUIH1</name>
<gene>
    <name evidence="4" type="ORF">C0601_04840</name>
</gene>
<feature type="domain" description="Flagellar hook-length control protein-like C-terminal" evidence="3">
    <location>
        <begin position="364"/>
        <end position="441"/>
    </location>
</feature>
<feature type="compositionally biased region" description="Basic and acidic residues" evidence="2">
    <location>
        <begin position="446"/>
        <end position="460"/>
    </location>
</feature>
<comment type="caution">
    <text evidence="4">The sequence shown here is derived from an EMBL/GenBank/DDBJ whole genome shotgun (WGS) entry which is preliminary data.</text>
</comment>
<organism evidence="4 5">
    <name type="scientific">Muiribacterium halophilum</name>
    <dbReference type="NCBI Taxonomy" id="2053465"/>
    <lineage>
        <taxon>Bacteria</taxon>
        <taxon>Candidatus Muiribacteriota</taxon>
        <taxon>Candidatus Muiribacteriia</taxon>
        <taxon>Candidatus Muiribacteriales</taxon>
        <taxon>Candidatus Muiribacteriaceae</taxon>
        <taxon>Candidatus Muiribacterium</taxon>
    </lineage>
</organism>
<keyword evidence="1" id="KW-0175">Coiled coil</keyword>
<evidence type="ECO:0000259" key="3">
    <source>
        <dbReference type="Pfam" id="PF02120"/>
    </source>
</evidence>
<dbReference type="Gene3D" id="3.30.750.140">
    <property type="match status" value="1"/>
</dbReference>
<dbReference type="InterPro" id="IPR038610">
    <property type="entry name" value="FliK-like_C_sf"/>
</dbReference>
<dbReference type="EMBL" id="PKTG01000064">
    <property type="protein sequence ID" value="PLX18347.1"/>
    <property type="molecule type" value="Genomic_DNA"/>
</dbReference>
<accession>A0A2N5ZI27</accession>
<dbReference type="InterPro" id="IPR021136">
    <property type="entry name" value="Flagellar_hook_control-like_C"/>
</dbReference>
<evidence type="ECO:0000313" key="4">
    <source>
        <dbReference type="EMBL" id="PLX18347.1"/>
    </source>
</evidence>
<feature type="region of interest" description="Disordered" evidence="2">
    <location>
        <begin position="442"/>
        <end position="466"/>
    </location>
</feature>
<protein>
    <recommendedName>
        <fullName evidence="3">Flagellar hook-length control protein-like C-terminal domain-containing protein</fullName>
    </recommendedName>
</protein>
<sequence>MNTILRTAVISDIDMQSDQKVKGSEKNSLKGLDFGKLLSSLKEKGKTSKELKKTIKNALQNMSDKEGEEILNKLKALIKQGDNLSKLTLKKIRDLLSGIDDGEDSKNKLLKKFMKVIEDIDVDNKKNIDTSSLDNIKNDQDIDVKDLEIIVENLEKIGELLEKITDGKVKLKVEVEDPDKNDVKEDLISKIFNGDKDNERIKEGKEGKEQKVKNNNIKETSKKVDLIDDLFSENAYEVATEISNEDVPNRVLKALKEKIKENVKETVEVKDEGLQIKETIKVIEKELISKEGNKTILKTTIIVERMKDNDPMQNDLEKFMRFSNNVNLDSSTESSEKNIFENMDNLKGNLKTYSPGEVVQHLTQRVKYADVDGKQIMTMNLRPGELGQVKVLISRIDGKMDIRIMTEHGEAKNALMANAGELKANLKSEGVNLNAFEIIVNPDGKNGQDQERQEKNNEKNKKNRQKAKTINFQDVIRAFGPIQRRDVNVNV</sequence>
<reference evidence="4 5" key="1">
    <citation type="submission" date="2017-11" db="EMBL/GenBank/DDBJ databases">
        <title>Genome-resolved metagenomics identifies genetic mobility, metabolic interactions, and unexpected diversity in perchlorate-reducing communities.</title>
        <authorList>
            <person name="Barnum T.P."/>
            <person name="Figueroa I.A."/>
            <person name="Carlstrom C.I."/>
            <person name="Lucas L.N."/>
            <person name="Engelbrektson A.L."/>
            <person name="Coates J.D."/>
        </authorList>
    </citation>
    <scope>NUCLEOTIDE SEQUENCE [LARGE SCALE GENOMIC DNA]</scope>
    <source>
        <strain evidence="4">BM706</strain>
    </source>
</reference>
<evidence type="ECO:0000256" key="1">
    <source>
        <dbReference type="SAM" id="Coils"/>
    </source>
</evidence>
<dbReference type="Proteomes" id="UP000234857">
    <property type="component" value="Unassembled WGS sequence"/>
</dbReference>
<evidence type="ECO:0000313" key="5">
    <source>
        <dbReference type="Proteomes" id="UP000234857"/>
    </source>
</evidence>
<dbReference type="AlphaFoldDB" id="A0A2N5ZI27"/>
<dbReference type="Pfam" id="PF02120">
    <property type="entry name" value="Flg_hook"/>
    <property type="match status" value="1"/>
</dbReference>
<proteinExistence type="predicted"/>
<evidence type="ECO:0000256" key="2">
    <source>
        <dbReference type="SAM" id="MobiDB-lite"/>
    </source>
</evidence>
<feature type="coiled-coil region" evidence="1">
    <location>
        <begin position="41"/>
        <end position="68"/>
    </location>
</feature>
<dbReference type="CDD" id="cd17470">
    <property type="entry name" value="T3SS_Flik_C"/>
    <property type="match status" value="1"/>
</dbReference>